<accession>A0A5B9E908</accession>
<proteinExistence type="predicted"/>
<evidence type="ECO:0000313" key="2">
    <source>
        <dbReference type="EMBL" id="QEE27605.1"/>
    </source>
</evidence>
<dbReference type="AlphaFoldDB" id="A0A5B9E908"/>
<protein>
    <recommendedName>
        <fullName evidence="4">DUF4013 domain-containing protein</fullName>
    </recommendedName>
</protein>
<dbReference type="EMBL" id="CP042806">
    <property type="protein sequence ID" value="QEE27605.1"/>
    <property type="molecule type" value="Genomic_DNA"/>
</dbReference>
<dbReference type="InterPro" id="IPR055966">
    <property type="entry name" value="DUF7544"/>
</dbReference>
<keyword evidence="1" id="KW-1133">Transmembrane helix</keyword>
<name>A0A5B9E908_9BACT</name>
<gene>
    <name evidence="2" type="ORF">FTW19_06075</name>
</gene>
<evidence type="ECO:0000256" key="1">
    <source>
        <dbReference type="SAM" id="Phobius"/>
    </source>
</evidence>
<keyword evidence="1" id="KW-0812">Transmembrane</keyword>
<organism evidence="2 3">
    <name type="scientific">Terriglobus albidus</name>
    <dbReference type="NCBI Taxonomy" id="1592106"/>
    <lineage>
        <taxon>Bacteria</taxon>
        <taxon>Pseudomonadati</taxon>
        <taxon>Acidobacteriota</taxon>
        <taxon>Terriglobia</taxon>
        <taxon>Terriglobales</taxon>
        <taxon>Acidobacteriaceae</taxon>
        <taxon>Terriglobus</taxon>
    </lineage>
</organism>
<dbReference type="OrthoDB" id="116996at2"/>
<keyword evidence="3" id="KW-1185">Reference proteome</keyword>
<feature type="transmembrane region" description="Helical" evidence="1">
    <location>
        <begin position="27"/>
        <end position="48"/>
    </location>
</feature>
<dbReference type="Pfam" id="PF24400">
    <property type="entry name" value="DUF7544"/>
    <property type="match status" value="1"/>
</dbReference>
<reference evidence="2 3" key="1">
    <citation type="submission" date="2019-08" db="EMBL/GenBank/DDBJ databases">
        <title>Complete genome sequence of Terriglobus albidus strain ORNL.</title>
        <authorList>
            <person name="Podar M."/>
        </authorList>
    </citation>
    <scope>NUCLEOTIDE SEQUENCE [LARGE SCALE GENOMIC DNA]</scope>
    <source>
        <strain evidence="2 3">ORNL</strain>
    </source>
</reference>
<evidence type="ECO:0000313" key="3">
    <source>
        <dbReference type="Proteomes" id="UP000321820"/>
    </source>
</evidence>
<dbReference type="KEGG" id="talb:FTW19_06075"/>
<dbReference type="Proteomes" id="UP000321820">
    <property type="component" value="Chromosome"/>
</dbReference>
<dbReference type="RefSeq" id="WP_147646796.1">
    <property type="nucleotide sequence ID" value="NZ_CP042806.1"/>
</dbReference>
<keyword evidence="1" id="KW-0472">Membrane</keyword>
<feature type="transmembrane region" description="Helical" evidence="1">
    <location>
        <begin position="68"/>
        <end position="91"/>
    </location>
</feature>
<feature type="transmembrane region" description="Helical" evidence="1">
    <location>
        <begin position="125"/>
        <end position="146"/>
    </location>
</feature>
<feature type="transmembrane region" description="Helical" evidence="1">
    <location>
        <begin position="166"/>
        <end position="191"/>
    </location>
</feature>
<feature type="transmembrane region" description="Helical" evidence="1">
    <location>
        <begin position="280"/>
        <end position="313"/>
    </location>
</feature>
<sequence>MNTLSASECIGPAWERTKQILFERRKLGLYFKLTLCAVLAEAGSLLSLPNFAGLRSGAAHPIAAKSALAMAAVSGILIFVVFIFTTILFLVGSRMQLVMVDVVATRQIEILPLWRKHGAPVWRWMALKLLPSLLFYVLVVIATLRYTRGITARLRSTVPGQLPPGFFPAFLQFFLVISFVSLCVFAIYWLLRDFVMPFIALENASLATALERGMAVVRDEPGQVVLYMLLRVALFIVFAIGGYIVYVVAALLGLVPIGLLGAVFYLLAHKSPLAGVLMGIGSLIGLCVLLVWILFVMVLVAGFICTFFQAYALYFLGGRYPLLGEILEPVGQSWWNLQPSAPFDPPPAAPGNAEEQL</sequence>
<evidence type="ECO:0008006" key="4">
    <source>
        <dbReference type="Google" id="ProtNLM"/>
    </source>
</evidence>